<organism evidence="3 4">
    <name type="scientific">Blattabacterium cuenoti STAT</name>
    <dbReference type="NCBI Taxonomy" id="1457030"/>
    <lineage>
        <taxon>Bacteria</taxon>
        <taxon>Pseudomonadati</taxon>
        <taxon>Bacteroidota</taxon>
        <taxon>Flavobacteriia</taxon>
        <taxon>Flavobacteriales</taxon>
        <taxon>Blattabacteriaceae</taxon>
        <taxon>Blattabacterium</taxon>
    </lineage>
</organism>
<accession>A0A224AK18</accession>
<dbReference type="Gene3D" id="1.10.530.10">
    <property type="match status" value="1"/>
</dbReference>
<dbReference type="PANTHER" id="PTHR37423">
    <property type="entry name" value="SOLUBLE LYTIC MUREIN TRANSGLYCOSYLASE-RELATED"/>
    <property type="match status" value="1"/>
</dbReference>
<dbReference type="CDD" id="cd16894">
    <property type="entry name" value="MltD-like"/>
    <property type="match status" value="1"/>
</dbReference>
<sequence>METKKIRNIMFFVFILKSLFIQTISEPFLKQKNTINFHKNTNNNPKLDFIYTEKLWNKMSGWKKKTLSGKKISHKKKNNVNTNTVIININMEELKRRLNFLNQRSQIKILKYNSIVHASVESYLRMSKYIEKIISLSDFYFPMFEEKLEKHHLPKELKYLAIVESSLNPVVTSKAGAKGIWQFMPETGKIYNLDINHIYDERNDPIKSTEAACRYLKFLYKKIGNWELVLAAYNAGPKTVDKILQRYSSKNRNKFWELWEFFPKETQNYIPKFIAINYVMNYYKEHNIYKHYSYFKYKYKETMLIPIKHKISLKFYACNLNIFYRDLIFLNPKYLVDLIPSGNKLRLPINKILFLNNKKRFLLKKNP</sequence>
<dbReference type="AlphaFoldDB" id="A0A224AK18"/>
<proteinExistence type="inferred from homology"/>
<dbReference type="InterPro" id="IPR023346">
    <property type="entry name" value="Lysozyme-like_dom_sf"/>
</dbReference>
<evidence type="ECO:0000313" key="4">
    <source>
        <dbReference type="Proteomes" id="UP000263619"/>
    </source>
</evidence>
<dbReference type="OrthoDB" id="9815002at2"/>
<dbReference type="InterPro" id="IPR000189">
    <property type="entry name" value="Transglyc_AS"/>
</dbReference>
<evidence type="ECO:0000256" key="1">
    <source>
        <dbReference type="ARBA" id="ARBA00007734"/>
    </source>
</evidence>
<gene>
    <name evidence="3" type="primary">mltD</name>
    <name evidence="3" type="ORF">STAT_037</name>
</gene>
<evidence type="ECO:0000313" key="3">
    <source>
        <dbReference type="EMBL" id="BBA16980.1"/>
    </source>
</evidence>
<feature type="domain" description="Transglycosylase SLT" evidence="2">
    <location>
        <begin position="144"/>
        <end position="254"/>
    </location>
</feature>
<dbReference type="Proteomes" id="UP000263619">
    <property type="component" value="Chromosome"/>
</dbReference>
<dbReference type="GO" id="GO:0016020">
    <property type="term" value="C:membrane"/>
    <property type="evidence" value="ECO:0007669"/>
    <property type="project" value="InterPro"/>
</dbReference>
<dbReference type="GO" id="GO:0000270">
    <property type="term" value="P:peptidoglycan metabolic process"/>
    <property type="evidence" value="ECO:0007669"/>
    <property type="project" value="InterPro"/>
</dbReference>
<dbReference type="InterPro" id="IPR008258">
    <property type="entry name" value="Transglycosylase_SLT_dom_1"/>
</dbReference>
<reference evidence="3 4" key="1">
    <citation type="submission" date="2014-06" db="EMBL/GenBank/DDBJ databases">
        <title>Genome sequence of the intracellular symbiont Blattabacterium cuenoti, strain STAT from the wood feeding cockroach Salganea taiwanensis taiwanensis.</title>
        <authorList>
            <person name="Kinjo Y."/>
            <person name="Ohkuma M."/>
            <person name="Tokuda G."/>
        </authorList>
    </citation>
    <scope>NUCLEOTIDE SEQUENCE [LARGE SCALE GENOMIC DNA]</scope>
    <source>
        <strain evidence="3 4">STAT</strain>
    </source>
</reference>
<dbReference type="PROSITE" id="PS00922">
    <property type="entry name" value="TRANSGLYCOSYLASE"/>
    <property type="match status" value="1"/>
</dbReference>
<dbReference type="PANTHER" id="PTHR37423:SF2">
    <property type="entry name" value="MEMBRANE-BOUND LYTIC MUREIN TRANSGLYCOSYLASE C"/>
    <property type="match status" value="1"/>
</dbReference>
<protein>
    <submittedName>
        <fullName evidence="3">Membrane-bound lytic murein transglycosylase</fullName>
    </submittedName>
</protein>
<dbReference type="GO" id="GO:0008933">
    <property type="term" value="F:peptidoglycan lytic transglycosylase activity"/>
    <property type="evidence" value="ECO:0007669"/>
    <property type="project" value="InterPro"/>
</dbReference>
<name>A0A224AK18_9FLAO</name>
<dbReference type="SUPFAM" id="SSF53955">
    <property type="entry name" value="Lysozyme-like"/>
    <property type="match status" value="1"/>
</dbReference>
<comment type="similarity">
    <text evidence="1">Belongs to the transglycosylase Slt family.</text>
</comment>
<evidence type="ECO:0000259" key="2">
    <source>
        <dbReference type="Pfam" id="PF01464"/>
    </source>
</evidence>
<dbReference type="RefSeq" id="WP_119305280.1">
    <property type="nucleotide sequence ID" value="NZ_AP014608.1"/>
</dbReference>
<dbReference type="EMBL" id="AP014608">
    <property type="protein sequence ID" value="BBA16980.1"/>
    <property type="molecule type" value="Genomic_DNA"/>
</dbReference>
<dbReference type="Pfam" id="PF01464">
    <property type="entry name" value="SLT"/>
    <property type="match status" value="1"/>
</dbReference>
<keyword evidence="4" id="KW-1185">Reference proteome</keyword>